<organism evidence="2 3">
    <name type="scientific">Azospirillum endophyticum</name>
    <dbReference type="NCBI Taxonomy" id="2800326"/>
    <lineage>
        <taxon>Bacteria</taxon>
        <taxon>Pseudomonadati</taxon>
        <taxon>Pseudomonadota</taxon>
        <taxon>Alphaproteobacteria</taxon>
        <taxon>Rhodospirillales</taxon>
        <taxon>Azospirillaceae</taxon>
        <taxon>Azospirillum</taxon>
    </lineage>
</organism>
<evidence type="ECO:0000313" key="2">
    <source>
        <dbReference type="EMBL" id="MBK1839298.1"/>
    </source>
</evidence>
<evidence type="ECO:0008006" key="4">
    <source>
        <dbReference type="Google" id="ProtNLM"/>
    </source>
</evidence>
<protein>
    <recommendedName>
        <fullName evidence="4">DUF2336 domain-containing protein</fullName>
    </recommendedName>
</protein>
<gene>
    <name evidence="2" type="ORF">JHL17_17955</name>
</gene>
<sequence>MTDEMTGDLRPFDPQRAFDHQREEPHQDELRQKIDALVTRLPASLVYSLLSEIEGMDSEPTDRVQLVRQYVIEYLNRQRTNRARRLFTNLFEAFLIDDDVLFHGGVVLPGMLQRVDVGALWEALSRDAFPLLAVEAQETLDEMARGDVIDRILRSPVAMVMRERMRVASVKHLDAVLANKKAVEELLAGMSRNRPRRTRLMSGFLEKTPHIDLGTLRLMHLVLANAEGPLKPVAERLEEFPASCSGEVEANRLADLLLDATDQLRDRCGDDLASLLPLSVLSVKRNYPVAALYIRQSGVDPSRGDAMTSALTGHFIGVTRALTAALTAVLKLNDRVPGSAIRPSAKEKARLEALVQRLDQLVHAATSAGLMEDRRSEPAFRNAWTQAAKIIGARVTAVAMERSAQAAAARRQPVIDHADVIWLDRLLWRWQAMSRDFGFETYDLVKWRETLLEELRANVERAMKFEETDPLDERMEHLLRIDAIAGVFGQRVSAWIPTFSHNMTRLLSHRLERGGTLGAEEQAIIDDLVATARTEVGKSRYWKSNELMDLIELSERTRQVG</sequence>
<evidence type="ECO:0000256" key="1">
    <source>
        <dbReference type="SAM" id="MobiDB-lite"/>
    </source>
</evidence>
<feature type="region of interest" description="Disordered" evidence="1">
    <location>
        <begin position="1"/>
        <end position="28"/>
    </location>
</feature>
<evidence type="ECO:0000313" key="3">
    <source>
        <dbReference type="Proteomes" id="UP000652760"/>
    </source>
</evidence>
<dbReference type="EMBL" id="JAENHM010000057">
    <property type="protein sequence ID" value="MBK1839298.1"/>
    <property type="molecule type" value="Genomic_DNA"/>
</dbReference>
<feature type="compositionally biased region" description="Basic and acidic residues" evidence="1">
    <location>
        <begin position="10"/>
        <end position="28"/>
    </location>
</feature>
<dbReference type="RefSeq" id="WP_200195071.1">
    <property type="nucleotide sequence ID" value="NZ_JAENHM010000057.1"/>
</dbReference>
<name>A0ABS1F7E8_9PROT</name>
<accession>A0ABS1F7E8</accession>
<comment type="caution">
    <text evidence="2">The sequence shown here is derived from an EMBL/GenBank/DDBJ whole genome shotgun (WGS) entry which is preliminary data.</text>
</comment>
<dbReference type="Proteomes" id="UP000652760">
    <property type="component" value="Unassembled WGS sequence"/>
</dbReference>
<keyword evidence="3" id="KW-1185">Reference proteome</keyword>
<reference evidence="3" key="1">
    <citation type="submission" date="2021-01" db="EMBL/GenBank/DDBJ databases">
        <title>Genome public.</title>
        <authorList>
            <person name="Liu C."/>
            <person name="Sun Q."/>
        </authorList>
    </citation>
    <scope>NUCLEOTIDE SEQUENCE [LARGE SCALE GENOMIC DNA]</scope>
    <source>
        <strain evidence="3">YIM B02556</strain>
    </source>
</reference>
<proteinExistence type="predicted"/>